<comment type="caution">
    <text evidence="4">The sequence shown here is derived from an EMBL/GenBank/DDBJ whole genome shotgun (WGS) entry which is preliminary data.</text>
</comment>
<dbReference type="GO" id="GO:0030692">
    <property type="term" value="C:Noc4p-Nop14p complex"/>
    <property type="evidence" value="ECO:0007669"/>
    <property type="project" value="TreeGrafter"/>
</dbReference>
<dbReference type="PANTHER" id="PTHR12455:SF0">
    <property type="entry name" value="NUCLEOLAR COMPLEX PROTEIN 4 HOMOLOG"/>
    <property type="match status" value="1"/>
</dbReference>
<dbReference type="AlphaFoldDB" id="A0AAV7LR40"/>
<evidence type="ECO:0000256" key="2">
    <source>
        <dbReference type="SAM" id="MobiDB-lite"/>
    </source>
</evidence>
<dbReference type="GO" id="GO:0032040">
    <property type="term" value="C:small-subunit processome"/>
    <property type="evidence" value="ECO:0007669"/>
    <property type="project" value="TreeGrafter"/>
</dbReference>
<evidence type="ECO:0000259" key="3">
    <source>
        <dbReference type="Pfam" id="PF03914"/>
    </source>
</evidence>
<dbReference type="EMBL" id="JANPWB010000015">
    <property type="protein sequence ID" value="KAJ1093851.1"/>
    <property type="molecule type" value="Genomic_DNA"/>
</dbReference>
<name>A0AAV7LR40_PLEWA</name>
<keyword evidence="5" id="KW-1185">Reference proteome</keyword>
<evidence type="ECO:0000313" key="4">
    <source>
        <dbReference type="EMBL" id="KAJ1093851.1"/>
    </source>
</evidence>
<protein>
    <recommendedName>
        <fullName evidence="3">CCAAT-binding factor domain-containing protein</fullName>
    </recommendedName>
</protein>
<comment type="similarity">
    <text evidence="1">Belongs to the CBF/MAK21 family.</text>
</comment>
<reference evidence="4" key="1">
    <citation type="journal article" date="2022" name="bioRxiv">
        <title>Sequencing and chromosome-scale assembly of the giantPleurodeles waltlgenome.</title>
        <authorList>
            <person name="Brown T."/>
            <person name="Elewa A."/>
            <person name="Iarovenko S."/>
            <person name="Subramanian E."/>
            <person name="Araus A.J."/>
            <person name="Petzold A."/>
            <person name="Susuki M."/>
            <person name="Suzuki K.-i.T."/>
            <person name="Hayashi T."/>
            <person name="Toyoda A."/>
            <person name="Oliveira C."/>
            <person name="Osipova E."/>
            <person name="Leigh N.D."/>
            <person name="Simon A."/>
            <person name="Yun M.H."/>
        </authorList>
    </citation>
    <scope>NUCLEOTIDE SEQUENCE</scope>
    <source>
        <strain evidence="4">20211129_DDA</strain>
        <tissue evidence="4">Liver</tissue>
    </source>
</reference>
<feature type="region of interest" description="Disordered" evidence="2">
    <location>
        <begin position="1"/>
        <end position="23"/>
    </location>
</feature>
<organism evidence="4 5">
    <name type="scientific">Pleurodeles waltl</name>
    <name type="common">Iberian ribbed newt</name>
    <dbReference type="NCBI Taxonomy" id="8319"/>
    <lineage>
        <taxon>Eukaryota</taxon>
        <taxon>Metazoa</taxon>
        <taxon>Chordata</taxon>
        <taxon>Craniata</taxon>
        <taxon>Vertebrata</taxon>
        <taxon>Euteleostomi</taxon>
        <taxon>Amphibia</taxon>
        <taxon>Batrachia</taxon>
        <taxon>Caudata</taxon>
        <taxon>Salamandroidea</taxon>
        <taxon>Salamandridae</taxon>
        <taxon>Pleurodelinae</taxon>
        <taxon>Pleurodeles</taxon>
    </lineage>
</organism>
<dbReference type="PANTHER" id="PTHR12455">
    <property type="entry name" value="NUCLEOLAR COMPLEX PROTEIN 4"/>
    <property type="match status" value="1"/>
</dbReference>
<evidence type="ECO:0000313" key="5">
    <source>
        <dbReference type="Proteomes" id="UP001066276"/>
    </source>
</evidence>
<gene>
    <name evidence="4" type="ORF">NDU88_006940</name>
</gene>
<sequence length="558" mass="64146">MAPRMERKAKRSGERPEAEDTRTKLATSLEAVLESRKNANAVFDILEYLQAENEEDLLCAVRTCSRLFGTLLERGELFVGHLPEEEDETTAASCSAEDKYKMWIRHRYNSCVASLTDLLDHTSFQVQELALCTLMKFVQLEGKYPLLKVRLEHHCHFPRELLKLVVDGLLPLHKDSALLISRFQEYLDYVDVRYYVMTSISDHVSKVTQKAKEAVLPVFQQNVFTLASSITMPNKEEAMNNYLVEQANPEEWKVTKLKEHRRVFEKMWLGFLKHKLHPGLYKKVLVNLHESILPHMSKPTLMIDFLTAAYDVGGAISLLALNGLFVLIHEHNLEYPDFYKKLYTLLDPLVFHVKYRARFFHLANLFLSSTHLPAYLVCAFAKRLSRLSLTAPPQALLMIIPFIYNLIRRHPACRPLIHRPSGLSDLSGDPFTMKEEDPAKSRAQESSLWELKALQKHYLPDVAKAACVLNRPLSEREDDISDLLEITPSELFERELKKKVKRVPLEFEPFRGLFGKKGSRAPRLQQHLGEVDCIEGNETVVRSELSPVLHEVPVDRPL</sequence>
<proteinExistence type="inferred from homology"/>
<accession>A0AAV7LR40</accession>
<dbReference type="Proteomes" id="UP001066276">
    <property type="component" value="Chromosome 11"/>
</dbReference>
<dbReference type="GO" id="GO:0042254">
    <property type="term" value="P:ribosome biogenesis"/>
    <property type="evidence" value="ECO:0007669"/>
    <property type="project" value="InterPro"/>
</dbReference>
<evidence type="ECO:0000256" key="1">
    <source>
        <dbReference type="ARBA" id="ARBA00007797"/>
    </source>
</evidence>
<dbReference type="InterPro" id="IPR027193">
    <property type="entry name" value="Noc4"/>
</dbReference>
<dbReference type="InterPro" id="IPR005612">
    <property type="entry name" value="CCAAT-binding_factor"/>
</dbReference>
<feature type="domain" description="CCAAT-binding factor" evidence="3">
    <location>
        <begin position="317"/>
        <end position="466"/>
    </location>
</feature>
<dbReference type="Pfam" id="PF03914">
    <property type="entry name" value="CBF"/>
    <property type="match status" value="1"/>
</dbReference>